<dbReference type="Proteomes" id="UP000786183">
    <property type="component" value="Unassembled WGS sequence"/>
</dbReference>
<evidence type="ECO:0000313" key="3">
    <source>
        <dbReference type="Proteomes" id="UP000786183"/>
    </source>
</evidence>
<comment type="caution">
    <text evidence="2">The sequence shown here is derived from an EMBL/GenBank/DDBJ whole genome shotgun (WGS) entry which is preliminary data.</text>
</comment>
<feature type="transmembrane region" description="Helical" evidence="1">
    <location>
        <begin position="6"/>
        <end position="24"/>
    </location>
</feature>
<accession>A0ABS7WPS1</accession>
<dbReference type="EMBL" id="JACGBB010000002">
    <property type="protein sequence ID" value="MBZ7986760.1"/>
    <property type="molecule type" value="Genomic_DNA"/>
</dbReference>
<keyword evidence="1" id="KW-0812">Transmembrane</keyword>
<evidence type="ECO:0000256" key="1">
    <source>
        <dbReference type="SAM" id="Phobius"/>
    </source>
</evidence>
<organism evidence="2 3">
    <name type="scientific">Campylobacter canadensis</name>
    <dbReference type="NCBI Taxonomy" id="449520"/>
    <lineage>
        <taxon>Bacteria</taxon>
        <taxon>Pseudomonadati</taxon>
        <taxon>Campylobacterota</taxon>
        <taxon>Epsilonproteobacteria</taxon>
        <taxon>Campylobacterales</taxon>
        <taxon>Campylobacteraceae</taxon>
        <taxon>Campylobacter</taxon>
    </lineage>
</organism>
<proteinExistence type="predicted"/>
<keyword evidence="3" id="KW-1185">Reference proteome</keyword>
<gene>
    <name evidence="2" type="ORF">AVCANL283_01340</name>
</gene>
<name>A0ABS7WPS1_9BACT</name>
<sequence length="137" mass="15435">MNPIVLLSILAAIIVALIIFVILLKSFKSNKKVVNTEKKQSTIADLIKEVKECTSTNELNKIVLYFLQNYSFSAKTSKTINDDAKLMLEFLSSVCANNNSDAKMISFLSTELSKKNPSYAKEIDIYEKMGIAKRKFQ</sequence>
<keyword evidence="1" id="KW-0472">Membrane</keyword>
<evidence type="ECO:0000313" key="2">
    <source>
        <dbReference type="EMBL" id="MBZ7986760.1"/>
    </source>
</evidence>
<dbReference type="RefSeq" id="WP_172230158.1">
    <property type="nucleotide sequence ID" value="NZ_CP035946.1"/>
</dbReference>
<reference evidence="2 3" key="1">
    <citation type="submission" date="2020-07" db="EMBL/GenBank/DDBJ databases">
        <title>Transfer of Campylobacter canadensis to the novel genus Avispirillum gen. nov., that also includes two novel species recovered from migratory waterfowl: Avispirillum anseris sp. nov. and Avispirillum brantae sp. nov.</title>
        <authorList>
            <person name="Miller W.G."/>
            <person name="Chapman M.H."/>
            <person name="Yee E."/>
            <person name="Inglis G.D."/>
        </authorList>
    </citation>
    <scope>NUCLEOTIDE SEQUENCE [LARGE SCALE GENOMIC DNA]</scope>
    <source>
        <strain evidence="2 3">L283</strain>
    </source>
</reference>
<protein>
    <submittedName>
        <fullName evidence="2">Uncharacterized protein</fullName>
    </submittedName>
</protein>
<keyword evidence="1" id="KW-1133">Transmembrane helix</keyword>